<organism evidence="4 5">
    <name type="scientific">Gryllus longicercus</name>
    <dbReference type="NCBI Taxonomy" id="2509291"/>
    <lineage>
        <taxon>Eukaryota</taxon>
        <taxon>Metazoa</taxon>
        <taxon>Ecdysozoa</taxon>
        <taxon>Arthropoda</taxon>
        <taxon>Hexapoda</taxon>
        <taxon>Insecta</taxon>
        <taxon>Pterygota</taxon>
        <taxon>Neoptera</taxon>
        <taxon>Polyneoptera</taxon>
        <taxon>Orthoptera</taxon>
        <taxon>Ensifera</taxon>
        <taxon>Gryllidea</taxon>
        <taxon>Grylloidea</taxon>
        <taxon>Gryllidae</taxon>
        <taxon>Gryllinae</taxon>
        <taxon>Gryllus</taxon>
    </lineage>
</organism>
<protein>
    <recommendedName>
        <fullName evidence="3">AB hydrolase-1 domain-containing protein</fullName>
    </recommendedName>
</protein>
<dbReference type="GO" id="GO:0016787">
    <property type="term" value="F:hydrolase activity"/>
    <property type="evidence" value="ECO:0007669"/>
    <property type="project" value="UniProtKB-KW"/>
</dbReference>
<dbReference type="InterPro" id="IPR000073">
    <property type="entry name" value="AB_hydrolase_1"/>
</dbReference>
<dbReference type="InterPro" id="IPR050266">
    <property type="entry name" value="AB_hydrolase_sf"/>
</dbReference>
<dbReference type="GO" id="GO:0016020">
    <property type="term" value="C:membrane"/>
    <property type="evidence" value="ECO:0007669"/>
    <property type="project" value="TreeGrafter"/>
</dbReference>
<keyword evidence="2" id="KW-0378">Hydrolase</keyword>
<dbReference type="EMBL" id="JAZDUA010000650">
    <property type="protein sequence ID" value="KAK7790253.1"/>
    <property type="molecule type" value="Genomic_DNA"/>
</dbReference>
<evidence type="ECO:0000256" key="2">
    <source>
        <dbReference type="ARBA" id="ARBA00022801"/>
    </source>
</evidence>
<evidence type="ECO:0000313" key="5">
    <source>
        <dbReference type="Proteomes" id="UP001378592"/>
    </source>
</evidence>
<reference evidence="4 5" key="1">
    <citation type="submission" date="2024-03" db="EMBL/GenBank/DDBJ databases">
        <title>The genome assembly and annotation of the cricket Gryllus longicercus Weissman &amp; Gray.</title>
        <authorList>
            <person name="Szrajer S."/>
            <person name="Gray D."/>
            <person name="Ylla G."/>
        </authorList>
    </citation>
    <scope>NUCLEOTIDE SEQUENCE [LARGE SCALE GENOMIC DNA]</scope>
    <source>
        <strain evidence="4">DAG 2021-001</strain>
        <tissue evidence="4">Whole body minus gut</tissue>
    </source>
</reference>
<dbReference type="InterPro" id="IPR029058">
    <property type="entry name" value="AB_hydrolase_fold"/>
</dbReference>
<accession>A0AAN9YX60</accession>
<comment type="caution">
    <text evidence="4">The sequence shown here is derived from an EMBL/GenBank/DDBJ whole genome shotgun (WGS) entry which is preliminary data.</text>
</comment>
<feature type="domain" description="AB hydrolase-1" evidence="3">
    <location>
        <begin position="57"/>
        <end position="175"/>
    </location>
</feature>
<evidence type="ECO:0000259" key="3">
    <source>
        <dbReference type="Pfam" id="PF00561"/>
    </source>
</evidence>
<evidence type="ECO:0000256" key="1">
    <source>
        <dbReference type="ARBA" id="ARBA00008645"/>
    </source>
</evidence>
<dbReference type="AlphaFoldDB" id="A0AAN9YX60"/>
<dbReference type="Proteomes" id="UP001378592">
    <property type="component" value="Unassembled WGS sequence"/>
</dbReference>
<name>A0AAN9YX60_9ORTH</name>
<dbReference type="Pfam" id="PF00561">
    <property type="entry name" value="Abhydrolase_1"/>
    <property type="match status" value="1"/>
</dbReference>
<dbReference type="PANTHER" id="PTHR43798">
    <property type="entry name" value="MONOACYLGLYCEROL LIPASE"/>
    <property type="match status" value="1"/>
</dbReference>
<sequence>MLKTVARSKFCRLSVLPSRSVHETNRKLEVKEVQEIKIPVPWGHIAGKWWGSSDKKPLLGLHGWQDNAGTWDRLAPLLPSDISLLAIDSPGHGLSSYFPRGVPYRITDQIFTLRHVVNYYGWDKISLLAHSMGAVQSFIYSAVYPDQVENLILVDAFKPLSVDPKKDIDKLAAGLDRFLKVEDVNDSLKPSYSYEETVQRLYDGMVGQSLSKESCEVLLKRGTEKFGDKYAFTRDKALKVGRLSGWLHGYVLYMASCITCNVLFIKADPGLVFESLEVNKQTLETMKKSAKVFEFHTVEGLHHVHLNNPERVAPIIINFLKSPNQKKSDISISSLEKMSKKEFLNFM</sequence>
<keyword evidence="5" id="KW-1185">Reference proteome</keyword>
<proteinExistence type="inferred from homology"/>
<dbReference type="SUPFAM" id="SSF53474">
    <property type="entry name" value="alpha/beta-Hydrolases"/>
    <property type="match status" value="1"/>
</dbReference>
<dbReference type="PANTHER" id="PTHR43798:SF14">
    <property type="entry name" value="SERINE HYDROLASE-LIKE PROTEIN DDB_G0286239"/>
    <property type="match status" value="1"/>
</dbReference>
<dbReference type="Gene3D" id="3.40.50.1820">
    <property type="entry name" value="alpha/beta hydrolase"/>
    <property type="match status" value="1"/>
</dbReference>
<comment type="similarity">
    <text evidence="1">Belongs to the AB hydrolase superfamily.</text>
</comment>
<evidence type="ECO:0000313" key="4">
    <source>
        <dbReference type="EMBL" id="KAK7790253.1"/>
    </source>
</evidence>
<gene>
    <name evidence="4" type="ORF">R5R35_001054</name>
</gene>